<keyword evidence="2 9" id="KW-0489">Methyltransferase</keyword>
<evidence type="ECO:0000256" key="4">
    <source>
        <dbReference type="ARBA" id="ARBA00022763"/>
    </source>
</evidence>
<dbReference type="Proteomes" id="UP000240912">
    <property type="component" value="Unassembled WGS sequence"/>
</dbReference>
<dbReference type="GO" id="GO:0006281">
    <property type="term" value="P:DNA repair"/>
    <property type="evidence" value="ECO:0007669"/>
    <property type="project" value="UniProtKB-KW"/>
</dbReference>
<evidence type="ECO:0000259" key="8">
    <source>
        <dbReference type="Pfam" id="PF02870"/>
    </source>
</evidence>
<dbReference type="InterPro" id="IPR001497">
    <property type="entry name" value="MethylDNA_cys_MeTrfase_AS"/>
</dbReference>
<dbReference type="InterPro" id="IPR036217">
    <property type="entry name" value="MethylDNA_cys_MeTrfase_DNAb"/>
</dbReference>
<protein>
    <submittedName>
        <fullName evidence="9">Cysteine methyltransferase</fullName>
    </submittedName>
</protein>
<comment type="catalytic activity">
    <reaction evidence="6">
        <text>a 6-O-methyl-2'-deoxyguanosine in DNA + L-cysteinyl-[protein] = S-methyl-L-cysteinyl-[protein] + a 2'-deoxyguanosine in DNA</text>
        <dbReference type="Rhea" id="RHEA:24000"/>
        <dbReference type="Rhea" id="RHEA-COMP:10131"/>
        <dbReference type="Rhea" id="RHEA-COMP:10132"/>
        <dbReference type="Rhea" id="RHEA-COMP:11367"/>
        <dbReference type="Rhea" id="RHEA-COMP:11368"/>
        <dbReference type="ChEBI" id="CHEBI:29950"/>
        <dbReference type="ChEBI" id="CHEBI:82612"/>
        <dbReference type="ChEBI" id="CHEBI:85445"/>
        <dbReference type="ChEBI" id="CHEBI:85448"/>
        <dbReference type="EC" id="2.1.1.63"/>
    </reaction>
</comment>
<sequence>MINTYASLIETPIGPLHIFATETHVCRASFEPHNLDGFVSNSLSELAAKEFNAYFDGTLRSFSFPVDQPGTGFQKEVWKQLLAIPYAQTLSYASFAAERPLAIRAMAAANGKNNVIIAVPCHRVIGSDGKLVGFAAGLWRKKWLLQHERDTAQTGQAALKF</sequence>
<dbReference type="InterPro" id="IPR014048">
    <property type="entry name" value="MethylDNA_cys_MeTrfase_DNA-bd"/>
</dbReference>
<evidence type="ECO:0000256" key="5">
    <source>
        <dbReference type="ARBA" id="ARBA00023204"/>
    </source>
</evidence>
<dbReference type="Gene3D" id="1.10.10.10">
    <property type="entry name" value="Winged helix-like DNA-binding domain superfamily/Winged helix DNA-binding domain"/>
    <property type="match status" value="1"/>
</dbReference>
<name>A0A2T3HH74_9SPHI</name>
<comment type="caution">
    <text evidence="9">The sequence shown here is derived from an EMBL/GenBank/DDBJ whole genome shotgun (WGS) entry which is preliminary data.</text>
</comment>
<keyword evidence="5" id="KW-0234">DNA repair</keyword>
<evidence type="ECO:0000256" key="2">
    <source>
        <dbReference type="ARBA" id="ARBA00022603"/>
    </source>
</evidence>
<feature type="domain" description="Methylated-DNA-[protein]-cysteine S-methyltransferase DNA binding" evidence="7">
    <location>
        <begin position="73"/>
        <end position="149"/>
    </location>
</feature>
<dbReference type="InterPro" id="IPR036388">
    <property type="entry name" value="WH-like_DNA-bd_sf"/>
</dbReference>
<keyword evidence="4" id="KW-0227">DNA damage</keyword>
<evidence type="ECO:0000259" key="7">
    <source>
        <dbReference type="Pfam" id="PF01035"/>
    </source>
</evidence>
<dbReference type="PANTHER" id="PTHR10815:SF5">
    <property type="entry name" value="METHYLATED-DNA--PROTEIN-CYSTEINE METHYLTRANSFERASE"/>
    <property type="match status" value="1"/>
</dbReference>
<comment type="catalytic activity">
    <reaction evidence="1">
        <text>a 4-O-methyl-thymidine in DNA + L-cysteinyl-[protein] = a thymidine in DNA + S-methyl-L-cysteinyl-[protein]</text>
        <dbReference type="Rhea" id="RHEA:53428"/>
        <dbReference type="Rhea" id="RHEA-COMP:10131"/>
        <dbReference type="Rhea" id="RHEA-COMP:10132"/>
        <dbReference type="Rhea" id="RHEA-COMP:13555"/>
        <dbReference type="Rhea" id="RHEA-COMP:13556"/>
        <dbReference type="ChEBI" id="CHEBI:29950"/>
        <dbReference type="ChEBI" id="CHEBI:82612"/>
        <dbReference type="ChEBI" id="CHEBI:137386"/>
        <dbReference type="ChEBI" id="CHEBI:137387"/>
        <dbReference type="EC" id="2.1.1.63"/>
    </reaction>
</comment>
<dbReference type="GO" id="GO:0003908">
    <property type="term" value="F:methylated-DNA-[protein]-cysteine S-methyltransferase activity"/>
    <property type="evidence" value="ECO:0007669"/>
    <property type="project" value="UniProtKB-EC"/>
</dbReference>
<dbReference type="OrthoDB" id="9802228at2"/>
<dbReference type="PANTHER" id="PTHR10815">
    <property type="entry name" value="METHYLATED-DNA--PROTEIN-CYSTEINE METHYLTRANSFERASE"/>
    <property type="match status" value="1"/>
</dbReference>
<keyword evidence="10" id="KW-1185">Reference proteome</keyword>
<evidence type="ECO:0000256" key="6">
    <source>
        <dbReference type="ARBA" id="ARBA00049348"/>
    </source>
</evidence>
<dbReference type="SUPFAM" id="SSF53155">
    <property type="entry name" value="Methylated DNA-protein cysteine methyltransferase domain"/>
    <property type="match status" value="1"/>
</dbReference>
<dbReference type="RefSeq" id="WP_107217256.1">
    <property type="nucleotide sequence ID" value="NZ_KZ686272.1"/>
</dbReference>
<dbReference type="Pfam" id="PF02870">
    <property type="entry name" value="Methyltransf_1N"/>
    <property type="match status" value="1"/>
</dbReference>
<reference evidence="9 10" key="1">
    <citation type="submission" date="2018-03" db="EMBL/GenBank/DDBJ databases">
        <authorList>
            <person name="Keele B.F."/>
        </authorList>
    </citation>
    <scope>NUCLEOTIDE SEQUENCE [LARGE SCALE GENOMIC DNA]</scope>
    <source>
        <strain evidence="9 10">YL28-9</strain>
    </source>
</reference>
<evidence type="ECO:0000256" key="1">
    <source>
        <dbReference type="ARBA" id="ARBA00001286"/>
    </source>
</evidence>
<keyword evidence="3 9" id="KW-0808">Transferase</keyword>
<dbReference type="InterPro" id="IPR008332">
    <property type="entry name" value="MethylG_MeTrfase_N"/>
</dbReference>
<dbReference type="AlphaFoldDB" id="A0A2T3HH74"/>
<dbReference type="NCBIfam" id="TIGR00589">
    <property type="entry name" value="ogt"/>
    <property type="match status" value="1"/>
</dbReference>
<evidence type="ECO:0000256" key="3">
    <source>
        <dbReference type="ARBA" id="ARBA00022679"/>
    </source>
</evidence>
<dbReference type="Pfam" id="PF01035">
    <property type="entry name" value="DNA_binding_1"/>
    <property type="match status" value="1"/>
</dbReference>
<gene>
    <name evidence="9" type="ORF">C7T94_17945</name>
</gene>
<organism evidence="9 10">
    <name type="scientific">Pedobacter yulinensis</name>
    <dbReference type="NCBI Taxonomy" id="2126353"/>
    <lineage>
        <taxon>Bacteria</taxon>
        <taxon>Pseudomonadati</taxon>
        <taxon>Bacteroidota</taxon>
        <taxon>Sphingobacteriia</taxon>
        <taxon>Sphingobacteriales</taxon>
        <taxon>Sphingobacteriaceae</taxon>
        <taxon>Pedobacter</taxon>
    </lineage>
</organism>
<feature type="domain" description="Methylguanine DNA methyltransferase ribonuclease-like" evidence="8">
    <location>
        <begin position="5"/>
        <end position="67"/>
    </location>
</feature>
<dbReference type="Gene3D" id="3.30.160.70">
    <property type="entry name" value="Methylated DNA-protein cysteine methyltransferase domain"/>
    <property type="match status" value="1"/>
</dbReference>
<evidence type="ECO:0000313" key="9">
    <source>
        <dbReference type="EMBL" id="PST81753.1"/>
    </source>
</evidence>
<evidence type="ECO:0000313" key="10">
    <source>
        <dbReference type="Proteomes" id="UP000240912"/>
    </source>
</evidence>
<proteinExistence type="predicted"/>
<dbReference type="EMBL" id="PYLS01000008">
    <property type="protein sequence ID" value="PST81753.1"/>
    <property type="molecule type" value="Genomic_DNA"/>
</dbReference>
<dbReference type="PROSITE" id="PS00374">
    <property type="entry name" value="MGMT"/>
    <property type="match status" value="1"/>
</dbReference>
<dbReference type="InterPro" id="IPR036631">
    <property type="entry name" value="MGMT_N_sf"/>
</dbReference>
<dbReference type="SUPFAM" id="SSF46767">
    <property type="entry name" value="Methylated DNA-protein cysteine methyltransferase, C-terminal domain"/>
    <property type="match status" value="1"/>
</dbReference>
<dbReference type="CDD" id="cd06445">
    <property type="entry name" value="ATase"/>
    <property type="match status" value="1"/>
</dbReference>
<dbReference type="GO" id="GO:0032259">
    <property type="term" value="P:methylation"/>
    <property type="evidence" value="ECO:0007669"/>
    <property type="project" value="UniProtKB-KW"/>
</dbReference>
<accession>A0A2T3HH74</accession>